<dbReference type="InterPro" id="IPR003594">
    <property type="entry name" value="HATPase_dom"/>
</dbReference>
<dbReference type="InterPro" id="IPR011006">
    <property type="entry name" value="CheY-like_superfamily"/>
</dbReference>
<evidence type="ECO:0000259" key="6">
    <source>
        <dbReference type="PROSITE" id="PS50109"/>
    </source>
</evidence>
<sequence>MTETPNKATVLYVDDEQQNLVSFKASFRKLFTVLTANSGEEALSILKKKHDRISVVISDQRMPHMTGVELFEKIRTLYPDITRIVLTGYSDIQDIINAISKGEVYRYITKPWNRDELKVTIDNAVEAHQLRTENKKLFADLKEAYSQLEDEAKHLEVKVAERTKELEQQKSALQANKQKLKKRNEELIALDSEKNHLVGIVAHDLKSPLNQILGLLELMSLDDENLTEEQQEYMGLIRESIHRQQDMITQILDVSALEAKKSNAKIKRVNLGKLLIDITDRFTLTAEKKSIALAQDIDSSDETEAMIDENYIVQIFQNLISNAIKFSPENTTITVSLKQEGEHLTASVKDQGPGLTEEDLDKVFGKFQKLSARPTGGEHSTGLGLSIVKKLVENLDGKVWCESVYGNGASFMVQLPKA</sequence>
<organism evidence="8 9">
    <name type="scientific">Algivirga pacifica</name>
    <dbReference type="NCBI Taxonomy" id="1162670"/>
    <lineage>
        <taxon>Bacteria</taxon>
        <taxon>Pseudomonadati</taxon>
        <taxon>Bacteroidota</taxon>
        <taxon>Cytophagia</taxon>
        <taxon>Cytophagales</taxon>
        <taxon>Flammeovirgaceae</taxon>
        <taxon>Algivirga</taxon>
    </lineage>
</organism>
<dbReference type="SMART" id="SM00448">
    <property type="entry name" value="REC"/>
    <property type="match status" value="1"/>
</dbReference>
<dbReference type="InterPro" id="IPR003661">
    <property type="entry name" value="HisK_dim/P_dom"/>
</dbReference>
<feature type="coiled-coil region" evidence="5">
    <location>
        <begin position="131"/>
        <end position="190"/>
    </location>
</feature>
<dbReference type="Gene3D" id="3.30.565.10">
    <property type="entry name" value="Histidine kinase-like ATPase, C-terminal domain"/>
    <property type="match status" value="1"/>
</dbReference>
<dbReference type="CDD" id="cd00075">
    <property type="entry name" value="HATPase"/>
    <property type="match status" value="1"/>
</dbReference>
<comment type="caution">
    <text evidence="8">The sequence shown here is derived from an EMBL/GenBank/DDBJ whole genome shotgun (WGS) entry which is preliminary data.</text>
</comment>
<dbReference type="Pfam" id="PF00072">
    <property type="entry name" value="Response_reg"/>
    <property type="match status" value="1"/>
</dbReference>
<evidence type="ECO:0000313" key="9">
    <source>
        <dbReference type="Proteomes" id="UP001500298"/>
    </source>
</evidence>
<feature type="domain" description="Histidine kinase" evidence="6">
    <location>
        <begin position="200"/>
        <end position="418"/>
    </location>
</feature>
<dbReference type="RefSeq" id="WP_345374100.1">
    <property type="nucleotide sequence ID" value="NZ_BAABJX010000055.1"/>
</dbReference>
<keyword evidence="3 4" id="KW-0597">Phosphoprotein</keyword>
<proteinExistence type="predicted"/>
<keyword evidence="5" id="KW-0175">Coiled coil</keyword>
<dbReference type="Pfam" id="PF02518">
    <property type="entry name" value="HATPase_c"/>
    <property type="match status" value="1"/>
</dbReference>
<dbReference type="Gene3D" id="1.10.287.130">
    <property type="match status" value="1"/>
</dbReference>
<evidence type="ECO:0000256" key="5">
    <source>
        <dbReference type="SAM" id="Coils"/>
    </source>
</evidence>
<comment type="catalytic activity">
    <reaction evidence="1">
        <text>ATP + protein L-histidine = ADP + protein N-phospho-L-histidine.</text>
        <dbReference type="EC" id="2.7.13.3"/>
    </reaction>
</comment>
<evidence type="ECO:0000256" key="1">
    <source>
        <dbReference type="ARBA" id="ARBA00000085"/>
    </source>
</evidence>
<dbReference type="SMART" id="SM00387">
    <property type="entry name" value="HATPase_c"/>
    <property type="match status" value="1"/>
</dbReference>
<dbReference type="PRINTS" id="PR00344">
    <property type="entry name" value="BCTRLSENSOR"/>
</dbReference>
<dbReference type="SUPFAM" id="SSF52172">
    <property type="entry name" value="CheY-like"/>
    <property type="match status" value="1"/>
</dbReference>
<dbReference type="InterPro" id="IPR001789">
    <property type="entry name" value="Sig_transdc_resp-reg_receiver"/>
</dbReference>
<dbReference type="PANTHER" id="PTHR43547">
    <property type="entry name" value="TWO-COMPONENT HISTIDINE KINASE"/>
    <property type="match status" value="1"/>
</dbReference>
<dbReference type="PROSITE" id="PS50110">
    <property type="entry name" value="RESPONSE_REGULATORY"/>
    <property type="match status" value="1"/>
</dbReference>
<dbReference type="SUPFAM" id="SSF47384">
    <property type="entry name" value="Homodimeric domain of signal transducing histidine kinase"/>
    <property type="match status" value="1"/>
</dbReference>
<feature type="domain" description="Response regulatory" evidence="7">
    <location>
        <begin position="9"/>
        <end position="125"/>
    </location>
</feature>
<dbReference type="Proteomes" id="UP001500298">
    <property type="component" value="Unassembled WGS sequence"/>
</dbReference>
<dbReference type="EC" id="2.7.13.3" evidence="2"/>
<gene>
    <name evidence="8" type="ORF">GCM10023331_34680</name>
</gene>
<name>A0ABP9DHX2_9BACT</name>
<evidence type="ECO:0000313" key="8">
    <source>
        <dbReference type="EMBL" id="GAA4847026.1"/>
    </source>
</evidence>
<evidence type="ECO:0000256" key="3">
    <source>
        <dbReference type="ARBA" id="ARBA00022553"/>
    </source>
</evidence>
<dbReference type="Gene3D" id="3.40.50.2300">
    <property type="match status" value="1"/>
</dbReference>
<dbReference type="InterPro" id="IPR004358">
    <property type="entry name" value="Sig_transdc_His_kin-like_C"/>
</dbReference>
<reference evidence="9" key="1">
    <citation type="journal article" date="2019" name="Int. J. Syst. Evol. Microbiol.">
        <title>The Global Catalogue of Microorganisms (GCM) 10K type strain sequencing project: providing services to taxonomists for standard genome sequencing and annotation.</title>
        <authorList>
            <consortium name="The Broad Institute Genomics Platform"/>
            <consortium name="The Broad Institute Genome Sequencing Center for Infectious Disease"/>
            <person name="Wu L."/>
            <person name="Ma J."/>
        </authorList>
    </citation>
    <scope>NUCLEOTIDE SEQUENCE [LARGE SCALE GENOMIC DNA]</scope>
    <source>
        <strain evidence="9">JCM 18326</strain>
    </source>
</reference>
<evidence type="ECO:0000256" key="4">
    <source>
        <dbReference type="PROSITE-ProRule" id="PRU00169"/>
    </source>
</evidence>
<dbReference type="PROSITE" id="PS50109">
    <property type="entry name" value="HIS_KIN"/>
    <property type="match status" value="1"/>
</dbReference>
<dbReference type="InterPro" id="IPR005467">
    <property type="entry name" value="His_kinase_dom"/>
</dbReference>
<evidence type="ECO:0000259" key="7">
    <source>
        <dbReference type="PROSITE" id="PS50110"/>
    </source>
</evidence>
<keyword evidence="9" id="KW-1185">Reference proteome</keyword>
<dbReference type="InterPro" id="IPR036097">
    <property type="entry name" value="HisK_dim/P_sf"/>
</dbReference>
<dbReference type="PANTHER" id="PTHR43547:SF2">
    <property type="entry name" value="HYBRID SIGNAL TRANSDUCTION HISTIDINE KINASE C"/>
    <property type="match status" value="1"/>
</dbReference>
<protein>
    <recommendedName>
        <fullName evidence="2">histidine kinase</fullName>
        <ecNumber evidence="2">2.7.13.3</ecNumber>
    </recommendedName>
</protein>
<dbReference type="Pfam" id="PF00512">
    <property type="entry name" value="HisKA"/>
    <property type="match status" value="1"/>
</dbReference>
<dbReference type="InterPro" id="IPR036890">
    <property type="entry name" value="HATPase_C_sf"/>
</dbReference>
<evidence type="ECO:0000256" key="2">
    <source>
        <dbReference type="ARBA" id="ARBA00012438"/>
    </source>
</evidence>
<feature type="modified residue" description="4-aspartylphosphate" evidence="4">
    <location>
        <position position="59"/>
    </location>
</feature>
<dbReference type="SMART" id="SM00388">
    <property type="entry name" value="HisKA"/>
    <property type="match status" value="1"/>
</dbReference>
<dbReference type="CDD" id="cd00082">
    <property type="entry name" value="HisKA"/>
    <property type="match status" value="1"/>
</dbReference>
<dbReference type="CDD" id="cd17569">
    <property type="entry name" value="REC_HupR-like"/>
    <property type="match status" value="1"/>
</dbReference>
<accession>A0ABP9DHX2</accession>
<dbReference type="EMBL" id="BAABJX010000055">
    <property type="protein sequence ID" value="GAA4847026.1"/>
    <property type="molecule type" value="Genomic_DNA"/>
</dbReference>
<dbReference type="SUPFAM" id="SSF55874">
    <property type="entry name" value="ATPase domain of HSP90 chaperone/DNA topoisomerase II/histidine kinase"/>
    <property type="match status" value="1"/>
</dbReference>